<protein>
    <recommendedName>
        <fullName evidence="3">BrnA antitoxin family protein</fullName>
    </recommendedName>
</protein>
<dbReference type="OrthoDB" id="361944at2"/>
<name>A0A2N9Y7Z0_9HYPH</name>
<dbReference type="InterPro" id="IPR025528">
    <property type="entry name" value="BrnA_antitoxin"/>
</dbReference>
<reference evidence="1 2" key="1">
    <citation type="submission" date="2017-06" db="EMBL/GenBank/DDBJ databases">
        <title>Draft genome of Bartonella tribocorum C635.</title>
        <authorList>
            <person name="Hadjadj L."/>
            <person name="Jiyipong T."/>
            <person name="Diene S.M."/>
            <person name="Morand S."/>
            <person name="Rolain J.-M."/>
        </authorList>
    </citation>
    <scope>NUCLEOTIDE SEQUENCE [LARGE SCALE GENOMIC DNA]</scope>
    <source>
        <strain evidence="1 2">C635</strain>
    </source>
</reference>
<dbReference type="AlphaFoldDB" id="A0A2N9Y7Z0"/>
<evidence type="ECO:0008006" key="3">
    <source>
        <dbReference type="Google" id="ProtNLM"/>
    </source>
</evidence>
<dbReference type="RefSeq" id="WP_100131285.1">
    <property type="nucleotide sequence ID" value="NZ_CADDYJ010000061.1"/>
</dbReference>
<organism evidence="1 2">
    <name type="scientific">Bartonella tribocorum</name>
    <dbReference type="NCBI Taxonomy" id="85701"/>
    <lineage>
        <taxon>Bacteria</taxon>
        <taxon>Pseudomonadati</taxon>
        <taxon>Pseudomonadota</taxon>
        <taxon>Alphaproteobacteria</taxon>
        <taxon>Hyphomicrobiales</taxon>
        <taxon>Bartonellaceae</taxon>
        <taxon>Bartonella</taxon>
    </lineage>
</organism>
<gene>
    <name evidence="1" type="ORF">CEV08_09200</name>
</gene>
<sequence>MTIKKTFEAGCDYAKEDWDAVDSPPLTDEELARLKPAKDVLPASFFKYVTEERRKRGRPPVESPKQAVTLRLDPNVIASFKKKGKDWRTRMGEVLKKASGC</sequence>
<dbReference type="Proteomes" id="UP000230791">
    <property type="component" value="Unassembled WGS sequence"/>
</dbReference>
<accession>A0A2N9Y7Z0</accession>
<dbReference type="Pfam" id="PF14384">
    <property type="entry name" value="BrnA_antitoxin"/>
    <property type="match status" value="1"/>
</dbReference>
<comment type="caution">
    <text evidence="1">The sequence shown here is derived from an EMBL/GenBank/DDBJ whole genome shotgun (WGS) entry which is preliminary data.</text>
</comment>
<dbReference type="EMBL" id="NJPP01000076">
    <property type="protein sequence ID" value="PIT67823.1"/>
    <property type="molecule type" value="Genomic_DNA"/>
</dbReference>
<proteinExistence type="predicted"/>
<evidence type="ECO:0000313" key="2">
    <source>
        <dbReference type="Proteomes" id="UP000230791"/>
    </source>
</evidence>
<evidence type="ECO:0000313" key="1">
    <source>
        <dbReference type="EMBL" id="PIT67823.1"/>
    </source>
</evidence>